<evidence type="ECO:0000313" key="2">
    <source>
        <dbReference type="Proteomes" id="UP000236893"/>
    </source>
</evidence>
<dbReference type="OrthoDB" id="9800461at2"/>
<accession>A0A2S5A0A4</accession>
<protein>
    <recommendedName>
        <fullName evidence="3">Bacteriocin-protection protein</fullName>
    </recommendedName>
</protein>
<name>A0A2S5A0A4_9SPHI</name>
<dbReference type="EMBL" id="PQVF01000008">
    <property type="protein sequence ID" value="POY36028.1"/>
    <property type="molecule type" value="Genomic_DNA"/>
</dbReference>
<keyword evidence="2" id="KW-1185">Reference proteome</keyword>
<comment type="caution">
    <text evidence="1">The sequence shown here is derived from an EMBL/GenBank/DDBJ whole genome shotgun (WGS) entry which is preliminary data.</text>
</comment>
<dbReference type="AlphaFoldDB" id="A0A2S5A0A4"/>
<dbReference type="Pfam" id="PF13376">
    <property type="entry name" value="OmdA"/>
    <property type="match status" value="1"/>
</dbReference>
<dbReference type="Proteomes" id="UP000236893">
    <property type="component" value="Unassembled WGS sequence"/>
</dbReference>
<reference evidence="1 2" key="1">
    <citation type="submission" date="2018-01" db="EMBL/GenBank/DDBJ databases">
        <authorList>
            <person name="Gaut B.S."/>
            <person name="Morton B.R."/>
            <person name="Clegg M.T."/>
            <person name="Duvall M.R."/>
        </authorList>
    </citation>
    <scope>NUCLEOTIDE SEQUENCE [LARGE SCALE GENOMIC DNA]</scope>
    <source>
        <strain evidence="1 2">HR-AV</strain>
    </source>
</reference>
<organism evidence="1 2">
    <name type="scientific">Solitalea longa</name>
    <dbReference type="NCBI Taxonomy" id="2079460"/>
    <lineage>
        <taxon>Bacteria</taxon>
        <taxon>Pseudomonadati</taxon>
        <taxon>Bacteroidota</taxon>
        <taxon>Sphingobacteriia</taxon>
        <taxon>Sphingobacteriales</taxon>
        <taxon>Sphingobacteriaceae</taxon>
        <taxon>Solitalea</taxon>
    </lineage>
</organism>
<gene>
    <name evidence="1" type="ORF">C3K47_12570</name>
</gene>
<evidence type="ECO:0008006" key="3">
    <source>
        <dbReference type="Google" id="ProtNLM"/>
    </source>
</evidence>
<proteinExistence type="predicted"/>
<dbReference type="RefSeq" id="WP_103789491.1">
    <property type="nucleotide sequence ID" value="NZ_PQVF01000008.1"/>
</dbReference>
<sequence length="221" mass="25088">MPEHPLHKKLQIKVGSNILLVNAPANYAASIEPLPENTVLSFEVKGTFDVVQLFIKNRLELVQELKEVSKTLRPDTVFWICYPKKSSGIESDLGMMESWQELEQYGLQGVAAASIDDTWTALRFKPASQVKRSEISNEKIEQNDYSEFINVQTKTITLPPDLKTAMEAEASSINNFEKLSYTNKKEYVLWILTAKQDKTRVARIEKAVEKLVLGKKNPTDK</sequence>
<evidence type="ECO:0000313" key="1">
    <source>
        <dbReference type="EMBL" id="POY36028.1"/>
    </source>
</evidence>